<dbReference type="AlphaFoldDB" id="S6A7R7"/>
<proteinExistence type="predicted"/>
<feature type="region of interest" description="Disordered" evidence="1">
    <location>
        <begin position="26"/>
        <end position="47"/>
    </location>
</feature>
<evidence type="ECO:0000256" key="1">
    <source>
        <dbReference type="SAM" id="MobiDB-lite"/>
    </source>
</evidence>
<dbReference type="STRING" id="1291379.TPE_0056"/>
<accession>S6A7R7</accession>
<reference evidence="2 3" key="1">
    <citation type="journal article" date="2013" name="PLoS ONE">
        <title>Genome-Wide Relatedness of Treponema pedis, from Gingiva and Necrotic Skin Lesions of Pigs, with the Human Oral Pathogen Treponema denticola.</title>
        <authorList>
            <person name="Svartstrom O."/>
            <person name="Mushtaq M."/>
            <person name="Pringle M."/>
            <person name="Segerman B."/>
        </authorList>
    </citation>
    <scope>NUCLEOTIDE SEQUENCE [LARGE SCALE GENOMIC DNA]</scope>
    <source>
        <strain evidence="2">T A4</strain>
    </source>
</reference>
<sequence length="47" mass="5169">MRDLQAVAPRKPLAAFALLAVKNKTAEHAKNAKKNEGERKTAIPRKS</sequence>
<evidence type="ECO:0000313" key="2">
    <source>
        <dbReference type="EMBL" id="AGT42559.1"/>
    </source>
</evidence>
<gene>
    <name evidence="2" type="ORF">TPE_0056</name>
</gene>
<organism evidence="2 3">
    <name type="scientific">Treponema pedis str. T A4</name>
    <dbReference type="NCBI Taxonomy" id="1291379"/>
    <lineage>
        <taxon>Bacteria</taxon>
        <taxon>Pseudomonadati</taxon>
        <taxon>Spirochaetota</taxon>
        <taxon>Spirochaetia</taxon>
        <taxon>Spirochaetales</taxon>
        <taxon>Treponemataceae</taxon>
        <taxon>Treponema</taxon>
    </lineage>
</organism>
<keyword evidence="3" id="KW-1185">Reference proteome</keyword>
<evidence type="ECO:0000313" key="3">
    <source>
        <dbReference type="Proteomes" id="UP000015620"/>
    </source>
</evidence>
<dbReference type="KEGG" id="tped:TPE_0056"/>
<name>S6A7R7_9SPIR</name>
<dbReference type="EMBL" id="CP004120">
    <property type="protein sequence ID" value="AGT42559.1"/>
    <property type="molecule type" value="Genomic_DNA"/>
</dbReference>
<dbReference type="PATRIC" id="fig|1291379.3.peg.57"/>
<dbReference type="HOGENOM" id="CLU_3174442_0_0_12"/>
<dbReference type="Proteomes" id="UP000015620">
    <property type="component" value="Chromosome"/>
</dbReference>
<protein>
    <submittedName>
        <fullName evidence="2">Uncharacterized protein</fullName>
    </submittedName>
</protein>
<feature type="compositionally biased region" description="Basic and acidic residues" evidence="1">
    <location>
        <begin position="26"/>
        <end position="41"/>
    </location>
</feature>